<sequence length="67" mass="7185">MKPDPTPGRGRPAADPPAGSGTASPERRSAERVRDDQQSGQGAASALSKFKMQERKRATLRPRPEAD</sequence>
<evidence type="ECO:0000313" key="2">
    <source>
        <dbReference type="EMBL" id="MBE7942116.1"/>
    </source>
</evidence>
<organism evidence="2 3">
    <name type="scientific">Ramlibacter aquaticus</name>
    <dbReference type="NCBI Taxonomy" id="2780094"/>
    <lineage>
        <taxon>Bacteria</taxon>
        <taxon>Pseudomonadati</taxon>
        <taxon>Pseudomonadota</taxon>
        <taxon>Betaproteobacteria</taxon>
        <taxon>Burkholderiales</taxon>
        <taxon>Comamonadaceae</taxon>
        <taxon>Ramlibacter</taxon>
    </lineage>
</organism>
<accession>A0ABR9SIC3</accession>
<proteinExistence type="predicted"/>
<keyword evidence="3" id="KW-1185">Reference proteome</keyword>
<dbReference type="RefSeq" id="WP_193781671.1">
    <property type="nucleotide sequence ID" value="NZ_JADDOJ010000079.1"/>
</dbReference>
<feature type="region of interest" description="Disordered" evidence="1">
    <location>
        <begin position="1"/>
        <end position="67"/>
    </location>
</feature>
<dbReference type="EMBL" id="JADDOJ010000079">
    <property type="protein sequence ID" value="MBE7942116.1"/>
    <property type="molecule type" value="Genomic_DNA"/>
</dbReference>
<gene>
    <name evidence="2" type="ORF">IM725_16195</name>
</gene>
<evidence type="ECO:0000313" key="3">
    <source>
        <dbReference type="Proteomes" id="UP000715965"/>
    </source>
</evidence>
<feature type="compositionally biased region" description="Basic and acidic residues" evidence="1">
    <location>
        <begin position="51"/>
        <end position="67"/>
    </location>
</feature>
<protein>
    <submittedName>
        <fullName evidence="2">Uncharacterized protein</fullName>
    </submittedName>
</protein>
<feature type="compositionally biased region" description="Low complexity" evidence="1">
    <location>
        <begin position="7"/>
        <end position="19"/>
    </location>
</feature>
<dbReference type="Proteomes" id="UP000715965">
    <property type="component" value="Unassembled WGS sequence"/>
</dbReference>
<reference evidence="2 3" key="1">
    <citation type="submission" date="2020-10" db="EMBL/GenBank/DDBJ databases">
        <title>Draft genome of Ramlibacter aquaticus LMG 30558.</title>
        <authorList>
            <person name="Props R."/>
        </authorList>
    </citation>
    <scope>NUCLEOTIDE SEQUENCE [LARGE SCALE GENOMIC DNA]</scope>
    <source>
        <strain evidence="2 3">LMG 30558</strain>
    </source>
</reference>
<comment type="caution">
    <text evidence="2">The sequence shown here is derived from an EMBL/GenBank/DDBJ whole genome shotgun (WGS) entry which is preliminary data.</text>
</comment>
<feature type="compositionally biased region" description="Basic and acidic residues" evidence="1">
    <location>
        <begin position="25"/>
        <end position="37"/>
    </location>
</feature>
<evidence type="ECO:0000256" key="1">
    <source>
        <dbReference type="SAM" id="MobiDB-lite"/>
    </source>
</evidence>
<name>A0ABR9SIC3_9BURK</name>